<feature type="active site" description="Proton acceptor" evidence="8">
    <location>
        <position position="55"/>
    </location>
</feature>
<evidence type="ECO:0000256" key="1">
    <source>
        <dbReference type="ARBA" id="ARBA00004733"/>
    </source>
</evidence>
<dbReference type="EC" id="4.2.1.20" evidence="8"/>
<dbReference type="PANTHER" id="PTHR43406:SF1">
    <property type="entry name" value="TRYPTOPHAN SYNTHASE ALPHA CHAIN, CHLOROPLASTIC"/>
    <property type="match status" value="1"/>
</dbReference>
<evidence type="ECO:0000256" key="8">
    <source>
        <dbReference type="HAMAP-Rule" id="MF_00131"/>
    </source>
</evidence>
<dbReference type="InterPro" id="IPR011060">
    <property type="entry name" value="RibuloseP-bd_barrel"/>
</dbReference>
<evidence type="ECO:0000256" key="5">
    <source>
        <dbReference type="ARBA" id="ARBA00023141"/>
    </source>
</evidence>
<comment type="catalytic activity">
    <reaction evidence="7 8">
        <text>(1S,2R)-1-C-(indol-3-yl)glycerol 3-phosphate + L-serine = D-glyceraldehyde 3-phosphate + L-tryptophan + H2O</text>
        <dbReference type="Rhea" id="RHEA:10532"/>
        <dbReference type="ChEBI" id="CHEBI:15377"/>
        <dbReference type="ChEBI" id="CHEBI:33384"/>
        <dbReference type="ChEBI" id="CHEBI:57912"/>
        <dbReference type="ChEBI" id="CHEBI:58866"/>
        <dbReference type="ChEBI" id="CHEBI:59776"/>
        <dbReference type="EC" id="4.2.1.20"/>
    </reaction>
</comment>
<dbReference type="InterPro" id="IPR013785">
    <property type="entry name" value="Aldolase_TIM"/>
</dbReference>
<dbReference type="GO" id="GO:0004834">
    <property type="term" value="F:tryptophan synthase activity"/>
    <property type="evidence" value="ECO:0007669"/>
    <property type="project" value="UniProtKB-EC"/>
</dbReference>
<dbReference type="Pfam" id="PF00290">
    <property type="entry name" value="Trp_syntA"/>
    <property type="match status" value="1"/>
</dbReference>
<gene>
    <name evidence="8 10" type="primary">trpA</name>
    <name evidence="10" type="ORF">KDD93_03130</name>
</gene>
<comment type="function">
    <text evidence="8">The alpha subunit is responsible for the aldol cleavage of indoleglycerol phosphate to indole and glyceraldehyde 3-phosphate.</text>
</comment>
<feature type="active site" description="Proton acceptor" evidence="8">
    <location>
        <position position="44"/>
    </location>
</feature>
<evidence type="ECO:0000256" key="2">
    <source>
        <dbReference type="ARBA" id="ARBA00011270"/>
    </source>
</evidence>
<evidence type="ECO:0000313" key="10">
    <source>
        <dbReference type="EMBL" id="MBR8463564.1"/>
    </source>
</evidence>
<comment type="pathway">
    <text evidence="1 8">Amino-acid biosynthesis; L-tryptophan biosynthesis; L-tryptophan from chorismate: step 5/5.</text>
</comment>
<sequence length="253" mass="27647">MDKIATAFKGKKANIGYIVAAHPSVEHTKEFLLNLDKSCIDLLELGLPYSDPLADGKLIAEASFNAVKNGVNTDTIFDMLSEVQGKFSKPIVFLVYFNLIFAYGIQKFIKRSAELDVSGFIIPDLPCEESDEIADLCSRYSIALVPLISVTSAYRSDKILKMGSGFIYAIGAIGVSGSKRADDERLKRLVSELKQKSDLPIAVGFGIKNTDDVKKVKSYADGAIIGTEIVRLTSNFSGSELMGEIEHLFKNAF</sequence>
<accession>A0ABS5HH09</accession>
<dbReference type="HAMAP" id="MF_00131">
    <property type="entry name" value="Trp_synth_alpha"/>
    <property type="match status" value="1"/>
</dbReference>
<evidence type="ECO:0000256" key="7">
    <source>
        <dbReference type="ARBA" id="ARBA00049047"/>
    </source>
</evidence>
<evidence type="ECO:0000256" key="9">
    <source>
        <dbReference type="RuleBase" id="RU003662"/>
    </source>
</evidence>
<protein>
    <recommendedName>
        <fullName evidence="8">Tryptophan synthase alpha chain</fullName>
        <ecNumber evidence="8">4.2.1.20</ecNumber>
    </recommendedName>
</protein>
<organism evidence="10 11">
    <name type="scientific">Campylobacter anatolicus</name>
    <dbReference type="NCBI Taxonomy" id="2829105"/>
    <lineage>
        <taxon>Bacteria</taxon>
        <taxon>Pseudomonadati</taxon>
        <taxon>Campylobacterota</taxon>
        <taxon>Epsilonproteobacteria</taxon>
        <taxon>Campylobacterales</taxon>
        <taxon>Campylobacteraceae</taxon>
        <taxon>Campylobacter</taxon>
    </lineage>
</organism>
<keyword evidence="5 8" id="KW-0057">Aromatic amino acid biosynthesis</keyword>
<dbReference type="EMBL" id="JAGSSW010000002">
    <property type="protein sequence ID" value="MBR8463564.1"/>
    <property type="molecule type" value="Genomic_DNA"/>
</dbReference>
<keyword evidence="11" id="KW-1185">Reference proteome</keyword>
<dbReference type="InterPro" id="IPR002028">
    <property type="entry name" value="Trp_synthase_suA"/>
</dbReference>
<dbReference type="Gene3D" id="3.20.20.70">
    <property type="entry name" value="Aldolase class I"/>
    <property type="match status" value="1"/>
</dbReference>
<comment type="subunit">
    <text evidence="2 8">Tetramer of two alpha and two beta chains.</text>
</comment>
<dbReference type="InterPro" id="IPR018204">
    <property type="entry name" value="Trp_synthase_alpha_AS"/>
</dbReference>
<dbReference type="PANTHER" id="PTHR43406">
    <property type="entry name" value="TRYPTOPHAN SYNTHASE, ALPHA CHAIN"/>
    <property type="match status" value="1"/>
</dbReference>
<dbReference type="RefSeq" id="WP_212141689.1">
    <property type="nucleotide sequence ID" value="NZ_JAGSSW010000002.1"/>
</dbReference>
<reference evidence="10 11" key="1">
    <citation type="submission" date="2021-04" db="EMBL/GenBank/DDBJ databases">
        <title>Molecular and phenotypic characterization and identification of bacterial isolates recovered from the Anatolian ground squirrels (Spermophilus xanthoprymnus) and which have the potential to form a new species in the Campylobacter genus.</title>
        <authorList>
            <person name="Aydin F."/>
            <person name="Abay S."/>
            <person name="Kayman T."/>
            <person name="Karakaya E."/>
            <person name="Mustak H.K."/>
            <person name="Mustak I.B."/>
            <person name="Bilgin N."/>
            <person name="Duzler A."/>
            <person name="Sahin O."/>
            <person name="Guran O."/>
            <person name="Saticioglu I.B."/>
        </authorList>
    </citation>
    <scope>NUCLEOTIDE SEQUENCE [LARGE SCALE GENOMIC DNA]</scope>
    <source>
        <strain evidence="11">faydin-G24</strain>
    </source>
</reference>
<evidence type="ECO:0000313" key="11">
    <source>
        <dbReference type="Proteomes" id="UP000682951"/>
    </source>
</evidence>
<proteinExistence type="inferred from homology"/>
<evidence type="ECO:0000256" key="6">
    <source>
        <dbReference type="ARBA" id="ARBA00023239"/>
    </source>
</evidence>
<dbReference type="SUPFAM" id="SSF51366">
    <property type="entry name" value="Ribulose-phoshate binding barrel"/>
    <property type="match status" value="1"/>
</dbReference>
<dbReference type="CDD" id="cd04724">
    <property type="entry name" value="Tryptophan_synthase_alpha"/>
    <property type="match status" value="1"/>
</dbReference>
<name>A0ABS5HH09_9BACT</name>
<evidence type="ECO:0000256" key="3">
    <source>
        <dbReference type="ARBA" id="ARBA00022605"/>
    </source>
</evidence>
<keyword evidence="4 8" id="KW-0822">Tryptophan biosynthesis</keyword>
<comment type="caution">
    <text evidence="10">The sequence shown here is derived from an EMBL/GenBank/DDBJ whole genome shotgun (WGS) entry which is preliminary data.</text>
</comment>
<dbReference type="NCBIfam" id="TIGR00262">
    <property type="entry name" value="trpA"/>
    <property type="match status" value="1"/>
</dbReference>
<keyword evidence="3 8" id="KW-0028">Amino-acid biosynthesis</keyword>
<keyword evidence="6 8" id="KW-0456">Lyase</keyword>
<evidence type="ECO:0000256" key="4">
    <source>
        <dbReference type="ARBA" id="ARBA00022822"/>
    </source>
</evidence>
<dbReference type="Proteomes" id="UP000682951">
    <property type="component" value="Unassembled WGS sequence"/>
</dbReference>
<comment type="similarity">
    <text evidence="8 9">Belongs to the TrpA family.</text>
</comment>
<dbReference type="PROSITE" id="PS00167">
    <property type="entry name" value="TRP_SYNTHASE_ALPHA"/>
    <property type="match status" value="1"/>
</dbReference>